<dbReference type="PANTHER" id="PTHR39193:SF1">
    <property type="entry name" value="5-DEOXY-GLUCURONATE ISOMERASE"/>
    <property type="match status" value="1"/>
</dbReference>
<dbReference type="PANTHER" id="PTHR39193">
    <property type="entry name" value="5-DEOXY-GLUCURONATE ISOMERASE"/>
    <property type="match status" value="1"/>
</dbReference>
<gene>
    <name evidence="2" type="ORF">BTO30_00235</name>
</gene>
<sequence>MFEKLGELKQGYTSLTEMNGKHSDMLQDIGIYRLAEGESICLSDDEKETAVLPLEGSVTMEWNGELVKVKRDDVFTEDPHCLHVPMGVEVKITAHAASEVLVQKTNNEKQFDAKLYTPADCQSVNAGEGVWQDTALRTIRTIFDYESAPYSNLVIGEVISHPGRWSSYPPHHHDQPEVYYYRFDKPQGFGCAMVGEEAHRVVHNSFITIPGDLDHPQATAPGYAMYFCWMIRHLDGNPWTERIFEKEHEWLMEPDAKIWPEKSEPPV</sequence>
<dbReference type="InterPro" id="IPR014710">
    <property type="entry name" value="RmlC-like_jellyroll"/>
</dbReference>
<dbReference type="Gene3D" id="2.60.120.10">
    <property type="entry name" value="Jelly Rolls"/>
    <property type="match status" value="2"/>
</dbReference>
<evidence type="ECO:0000256" key="1">
    <source>
        <dbReference type="ARBA" id="ARBA00023235"/>
    </source>
</evidence>
<dbReference type="InterPro" id="IPR021120">
    <property type="entry name" value="KduI/IolB_isomerase"/>
</dbReference>
<dbReference type="RefSeq" id="WP_075396712.1">
    <property type="nucleotide sequence ID" value="NZ_MSDU01000003.1"/>
</dbReference>
<dbReference type="GO" id="GO:0008880">
    <property type="term" value="F:glucuronate isomerase activity"/>
    <property type="evidence" value="ECO:0007669"/>
    <property type="project" value="InterPro"/>
</dbReference>
<comment type="caution">
    <text evidence="2">The sequence shown here is derived from an EMBL/GenBank/DDBJ whole genome shotgun (WGS) entry which is preliminary data.</text>
</comment>
<protein>
    <submittedName>
        <fullName evidence="2">5-deoxyglucuronate isomerase</fullName>
    </submittedName>
</protein>
<dbReference type="GO" id="GO:0019310">
    <property type="term" value="P:inositol catabolic process"/>
    <property type="evidence" value="ECO:0007669"/>
    <property type="project" value="InterPro"/>
</dbReference>
<reference evidence="2 3" key="1">
    <citation type="submission" date="2016-12" db="EMBL/GenBank/DDBJ databases">
        <title>Domibacillus antri genome sequencing.</title>
        <authorList>
            <person name="Verma A."/>
            <person name="Krishnamurthi S."/>
        </authorList>
    </citation>
    <scope>NUCLEOTIDE SEQUENCE [LARGE SCALE GENOMIC DNA]</scope>
    <source>
        <strain evidence="2 3">XD80</strain>
    </source>
</reference>
<name>A0A1Q8Q985_9BACI</name>
<evidence type="ECO:0000313" key="2">
    <source>
        <dbReference type="EMBL" id="OLN23897.1"/>
    </source>
</evidence>
<proteinExistence type="predicted"/>
<keyword evidence="1 2" id="KW-0413">Isomerase</keyword>
<dbReference type="InterPro" id="IPR024203">
    <property type="entry name" value="Deoxy-glucuronate_isom_IolB"/>
</dbReference>
<dbReference type="Pfam" id="PF04962">
    <property type="entry name" value="KduI"/>
    <property type="match status" value="1"/>
</dbReference>
<evidence type="ECO:0000313" key="3">
    <source>
        <dbReference type="Proteomes" id="UP000185568"/>
    </source>
</evidence>
<keyword evidence="3" id="KW-1185">Reference proteome</keyword>
<dbReference type="SUPFAM" id="SSF51182">
    <property type="entry name" value="RmlC-like cupins"/>
    <property type="match status" value="1"/>
</dbReference>
<dbReference type="Proteomes" id="UP000185568">
    <property type="component" value="Unassembled WGS sequence"/>
</dbReference>
<organism evidence="2 3">
    <name type="scientific">Domibacillus antri</name>
    <dbReference type="NCBI Taxonomy" id="1714264"/>
    <lineage>
        <taxon>Bacteria</taxon>
        <taxon>Bacillati</taxon>
        <taxon>Bacillota</taxon>
        <taxon>Bacilli</taxon>
        <taxon>Bacillales</taxon>
        <taxon>Bacillaceae</taxon>
        <taxon>Domibacillus</taxon>
    </lineage>
</organism>
<dbReference type="OrthoDB" id="9799936at2"/>
<dbReference type="InterPro" id="IPR011051">
    <property type="entry name" value="RmlC_Cupin_sf"/>
</dbReference>
<accession>A0A1Q8Q985</accession>
<dbReference type="AlphaFoldDB" id="A0A1Q8Q985"/>
<dbReference type="STRING" id="1714264.BTO30_00235"/>
<dbReference type="PIRSF" id="PIRSF036628">
    <property type="entry name" value="IolB"/>
    <property type="match status" value="1"/>
</dbReference>
<dbReference type="EMBL" id="MSDU01000003">
    <property type="protein sequence ID" value="OLN23897.1"/>
    <property type="molecule type" value="Genomic_DNA"/>
</dbReference>